<accession>A0AAD5XZA8</accession>
<evidence type="ECO:0000256" key="1">
    <source>
        <dbReference type="SAM" id="Coils"/>
    </source>
</evidence>
<dbReference type="AlphaFoldDB" id="A0AAD5XZA8"/>
<sequence length="384" mass="45505">MSEKIAKVKEDFPFQSDIESLKYSLPTQNKVNSQIFFKSHFSDIMSERKIQNKERSKNLVDDNEESKMNLDLKSKNELLESLIENINKNLKDFTDKSKILEKKSEDELNSTQRICFEENSKLKKINLKLEEELRNAKSKVLVNENAIEKIIKWESHRNKTNLKKVFFIKWRALKNEKKFDSKLVNISFKYLKLKKLKKFFWHWKNTSQNNSRISLQKRMELINLENLKKQELFYLNKINFLENKILNLQFELKSETERNFKEKEELKKTFFKSMICVSKLNLEALSAFNNNAVNKTNDYSFTNMKSGEQTTSKTYSEFNQYALSSSNNNKFNNDTLIYNDTKQNLTNACLKQKKGVISPNHVNFGPTSNSIHEKQKVLVKRHHF</sequence>
<evidence type="ECO:0008006" key="4">
    <source>
        <dbReference type="Google" id="ProtNLM"/>
    </source>
</evidence>
<dbReference type="Proteomes" id="UP001211065">
    <property type="component" value="Unassembled WGS sequence"/>
</dbReference>
<keyword evidence="1" id="KW-0175">Coiled coil</keyword>
<name>A0AAD5XZA8_9FUNG</name>
<feature type="coiled-coil region" evidence="1">
    <location>
        <begin position="69"/>
        <end position="139"/>
    </location>
</feature>
<organism evidence="2 3">
    <name type="scientific">Clydaea vesicula</name>
    <dbReference type="NCBI Taxonomy" id="447962"/>
    <lineage>
        <taxon>Eukaryota</taxon>
        <taxon>Fungi</taxon>
        <taxon>Fungi incertae sedis</taxon>
        <taxon>Chytridiomycota</taxon>
        <taxon>Chytridiomycota incertae sedis</taxon>
        <taxon>Chytridiomycetes</taxon>
        <taxon>Lobulomycetales</taxon>
        <taxon>Lobulomycetaceae</taxon>
        <taxon>Clydaea</taxon>
    </lineage>
</organism>
<keyword evidence="3" id="KW-1185">Reference proteome</keyword>
<evidence type="ECO:0000313" key="2">
    <source>
        <dbReference type="EMBL" id="KAJ3228032.1"/>
    </source>
</evidence>
<gene>
    <name evidence="2" type="ORF">HK099_007313</name>
</gene>
<evidence type="ECO:0000313" key="3">
    <source>
        <dbReference type="Proteomes" id="UP001211065"/>
    </source>
</evidence>
<dbReference type="EMBL" id="JADGJW010000007">
    <property type="protein sequence ID" value="KAJ3228032.1"/>
    <property type="molecule type" value="Genomic_DNA"/>
</dbReference>
<comment type="caution">
    <text evidence="2">The sequence shown here is derived from an EMBL/GenBank/DDBJ whole genome shotgun (WGS) entry which is preliminary data.</text>
</comment>
<proteinExistence type="predicted"/>
<reference evidence="2" key="1">
    <citation type="submission" date="2020-05" db="EMBL/GenBank/DDBJ databases">
        <title>Phylogenomic resolution of chytrid fungi.</title>
        <authorList>
            <person name="Stajich J.E."/>
            <person name="Amses K."/>
            <person name="Simmons R."/>
            <person name="Seto K."/>
            <person name="Myers J."/>
            <person name="Bonds A."/>
            <person name="Quandt C.A."/>
            <person name="Barry K."/>
            <person name="Liu P."/>
            <person name="Grigoriev I."/>
            <person name="Longcore J.E."/>
            <person name="James T.Y."/>
        </authorList>
    </citation>
    <scope>NUCLEOTIDE SEQUENCE</scope>
    <source>
        <strain evidence="2">JEL0476</strain>
    </source>
</reference>
<protein>
    <recommendedName>
        <fullName evidence="4">Protein of centriole 5</fullName>
    </recommendedName>
</protein>
<feature type="coiled-coil region" evidence="1">
    <location>
        <begin position="224"/>
        <end position="258"/>
    </location>
</feature>